<gene>
    <name evidence="5" type="ORF">QTP70_004675</name>
</gene>
<organism evidence="5 6">
    <name type="scientific">Hemibagrus guttatus</name>
    <dbReference type="NCBI Taxonomy" id="175788"/>
    <lineage>
        <taxon>Eukaryota</taxon>
        <taxon>Metazoa</taxon>
        <taxon>Chordata</taxon>
        <taxon>Craniata</taxon>
        <taxon>Vertebrata</taxon>
        <taxon>Euteleostomi</taxon>
        <taxon>Actinopterygii</taxon>
        <taxon>Neopterygii</taxon>
        <taxon>Teleostei</taxon>
        <taxon>Ostariophysi</taxon>
        <taxon>Siluriformes</taxon>
        <taxon>Bagridae</taxon>
        <taxon>Hemibagrus</taxon>
    </lineage>
</organism>
<proteinExistence type="inferred from homology"/>
<dbReference type="PROSITE" id="PS50088">
    <property type="entry name" value="ANK_REPEAT"/>
    <property type="match status" value="1"/>
</dbReference>
<evidence type="ECO:0000256" key="4">
    <source>
        <dbReference type="PROSITE-ProRule" id="PRU00023"/>
    </source>
</evidence>
<evidence type="ECO:0000256" key="2">
    <source>
        <dbReference type="ARBA" id="ARBA00023043"/>
    </source>
</evidence>
<name>A0AAE0QX28_9TELE</name>
<keyword evidence="1" id="KW-0677">Repeat</keyword>
<evidence type="ECO:0000256" key="3">
    <source>
        <dbReference type="ARBA" id="ARBA00038122"/>
    </source>
</evidence>
<dbReference type="Gene3D" id="1.25.40.20">
    <property type="entry name" value="Ankyrin repeat-containing domain"/>
    <property type="match status" value="1"/>
</dbReference>
<dbReference type="PANTHER" id="PTHR14491">
    <property type="entry name" value="SOSONDOWAH, ISOFORM G"/>
    <property type="match status" value="1"/>
</dbReference>
<evidence type="ECO:0000313" key="6">
    <source>
        <dbReference type="Proteomes" id="UP001274896"/>
    </source>
</evidence>
<evidence type="ECO:0008006" key="7">
    <source>
        <dbReference type="Google" id="ProtNLM"/>
    </source>
</evidence>
<reference evidence="5" key="1">
    <citation type="submission" date="2023-06" db="EMBL/GenBank/DDBJ databases">
        <title>Male Hemibagrus guttatus genome.</title>
        <authorList>
            <person name="Bian C."/>
        </authorList>
    </citation>
    <scope>NUCLEOTIDE SEQUENCE</scope>
    <source>
        <strain evidence="5">Male_cb2023</strain>
        <tissue evidence="5">Muscle</tissue>
    </source>
</reference>
<dbReference type="InterPro" id="IPR036770">
    <property type="entry name" value="Ankyrin_rpt-contain_sf"/>
</dbReference>
<evidence type="ECO:0000313" key="5">
    <source>
        <dbReference type="EMBL" id="KAK3535121.1"/>
    </source>
</evidence>
<keyword evidence="6" id="KW-1185">Reference proteome</keyword>
<comment type="caution">
    <text evidence="5">The sequence shown here is derived from an EMBL/GenBank/DDBJ whole genome shotgun (WGS) entry which is preliminary data.</text>
</comment>
<dbReference type="SMART" id="SM00248">
    <property type="entry name" value="ANK"/>
    <property type="match status" value="2"/>
</dbReference>
<accession>A0AAE0QX28</accession>
<dbReference type="AlphaFoldDB" id="A0AAE0QX28"/>
<keyword evidence="2 4" id="KW-0040">ANK repeat</keyword>
<dbReference type="InterPro" id="IPR002110">
    <property type="entry name" value="Ankyrin_rpt"/>
</dbReference>
<dbReference type="Pfam" id="PF12796">
    <property type="entry name" value="Ank_2"/>
    <property type="match status" value="1"/>
</dbReference>
<sequence>MLHSVWCAASSTYKAINIAGSCELSERDAIESETRSDSQMAESEALFCGQKHEAKIQMNTSNEPDSGFTAEPSPEERAAKVGARAVSLTLSAAVRRSRFQRQLDASESSTEVQEKGSITPAMRKKYLKDLFLNYNSHSGLSTILSLKSLSVSSKDSVDATFQGADESNASWVLDPTEHAWMLSVVDGNYDTISEFLMEDPSLLTRKDFVSGYSALHWLAKKGKHETLLKLLKDAEKKGYPVDVNLKGSGGLTPLHVAVIHRQYMVIKILVGAFGANVDTMDYNGKRAWQYLKDDAPAEMKELLGAWDEEHTIWQLNANNNNASCTKEASTEGCQKETNVVDTATRNGLWRFGSFRKLLSPFFSGGKN</sequence>
<protein>
    <recommendedName>
        <fullName evidence="7">Sosondowah ankyrin repeat domain family d</fullName>
    </recommendedName>
</protein>
<dbReference type="EMBL" id="JAUCMX010000009">
    <property type="protein sequence ID" value="KAK3535121.1"/>
    <property type="molecule type" value="Genomic_DNA"/>
</dbReference>
<dbReference type="SUPFAM" id="SSF48403">
    <property type="entry name" value="Ankyrin repeat"/>
    <property type="match status" value="1"/>
</dbReference>
<comment type="similarity">
    <text evidence="3">Belongs to the SOWAH family.</text>
</comment>
<dbReference type="PANTHER" id="PTHR14491:SF8">
    <property type="entry name" value="ANKYRIN REPEAT DOMAIN-CONTAINING PROTEIN SOWAHD"/>
    <property type="match status" value="1"/>
</dbReference>
<evidence type="ECO:0000256" key="1">
    <source>
        <dbReference type="ARBA" id="ARBA00022737"/>
    </source>
</evidence>
<dbReference type="Proteomes" id="UP001274896">
    <property type="component" value="Unassembled WGS sequence"/>
</dbReference>
<feature type="repeat" description="ANK" evidence="4">
    <location>
        <begin position="249"/>
        <end position="282"/>
    </location>
</feature>